<reference evidence="1 2" key="1">
    <citation type="submission" date="2023-06" db="EMBL/GenBank/DDBJ databases">
        <title>Complete Genome Sequence of Flavobacterium keumense K3R-10.</title>
        <authorList>
            <person name="Jeong H."/>
            <person name="Jhang S.Y."/>
            <person name="Kim J.N."/>
        </authorList>
    </citation>
    <scope>NUCLEOTIDE SEQUENCE [LARGE SCALE GENOMIC DNA]</scope>
    <source>
        <strain evidence="1 2">K3R-10</strain>
    </source>
</reference>
<evidence type="ECO:0000313" key="1">
    <source>
        <dbReference type="EMBL" id="WGK94379.1"/>
    </source>
</evidence>
<dbReference type="EMBL" id="CP092332">
    <property type="protein sequence ID" value="WGK94379.1"/>
    <property type="molecule type" value="Genomic_DNA"/>
</dbReference>
<name>A0ABY8N537_9FLAO</name>
<protein>
    <submittedName>
        <fullName evidence="1">Uncharacterized protein</fullName>
    </submittedName>
</protein>
<organism evidence="1 2">
    <name type="scientific">Flavobacterium keumense</name>
    <dbReference type="NCBI Taxonomy" id="1306518"/>
    <lineage>
        <taxon>Bacteria</taxon>
        <taxon>Pseudomonadati</taxon>
        <taxon>Bacteroidota</taxon>
        <taxon>Flavobacteriia</taxon>
        <taxon>Flavobacteriales</taxon>
        <taxon>Flavobacteriaceae</taxon>
        <taxon>Flavobacterium</taxon>
    </lineage>
</organism>
<gene>
    <name evidence="1" type="ORF">MG292_09885</name>
</gene>
<evidence type="ECO:0000313" key="2">
    <source>
        <dbReference type="Proteomes" id="UP001232117"/>
    </source>
</evidence>
<proteinExistence type="predicted"/>
<accession>A0ABY8N537</accession>
<dbReference type="Proteomes" id="UP001232117">
    <property type="component" value="Chromosome"/>
</dbReference>
<sequence>MDAKVAKALGFKRNVYMGIKQFSRSEKLYHSLKRIKDIFFLHDIEKDIILFYQYNDVN</sequence>
<dbReference type="RefSeq" id="WP_264532895.1">
    <property type="nucleotide sequence ID" value="NZ_CP092332.1"/>
</dbReference>
<keyword evidence="2" id="KW-1185">Reference proteome</keyword>